<dbReference type="Pfam" id="PF00378">
    <property type="entry name" value="ECH_1"/>
    <property type="match status" value="1"/>
</dbReference>
<dbReference type="AlphaFoldDB" id="X0R0D0"/>
<dbReference type="CDD" id="cd06558">
    <property type="entry name" value="crotonase-like"/>
    <property type="match status" value="1"/>
</dbReference>
<protein>
    <submittedName>
        <fullName evidence="5">Enoyl-CoA hydratase</fullName>
    </submittedName>
</protein>
<sequence>MAPEATTTPIAGGHVTVTRRSAVGVIELSRPEKFNALSRAAFETIRAAIDEFEQPDSGVRSVLITAQGRHFSTGGDLAEAKVMMRDPTLLDDFLLLVHETLQRLENSPLPVIASCRGLALAGGLELALCCDVVFAASDARFGDQHVQYGLVPAWGGTQRIPRLIGLSRALDLMYSGRWIDAETALRWGIVNYVVDPERLDEEATQYCSALASRSRPGLAAMKRLGRGALHNTLNLGLRLERETVVEAMAGGDPAEGIAAFEARRHPHFTD</sequence>
<evidence type="ECO:0000313" key="6">
    <source>
        <dbReference type="Proteomes" id="UP000019491"/>
    </source>
</evidence>
<dbReference type="Proteomes" id="UP000019491">
    <property type="component" value="Unassembled WGS sequence"/>
</dbReference>
<comment type="caution">
    <text evidence="5">The sequence shown here is derived from an EMBL/GenBank/DDBJ whole genome shotgun (WGS) entry which is preliminary data.</text>
</comment>
<dbReference type="InterPro" id="IPR001753">
    <property type="entry name" value="Enoyl-CoA_hydra/iso"/>
</dbReference>
<dbReference type="PANTHER" id="PTHR11941">
    <property type="entry name" value="ENOYL-COA HYDRATASE-RELATED"/>
    <property type="match status" value="1"/>
</dbReference>
<dbReference type="GO" id="GO:0004300">
    <property type="term" value="F:enoyl-CoA hydratase activity"/>
    <property type="evidence" value="ECO:0007669"/>
    <property type="project" value="UniProtKB-EC"/>
</dbReference>
<evidence type="ECO:0000256" key="3">
    <source>
        <dbReference type="ARBA" id="ARBA00023709"/>
    </source>
</evidence>
<evidence type="ECO:0000256" key="4">
    <source>
        <dbReference type="ARBA" id="ARBA00023717"/>
    </source>
</evidence>
<evidence type="ECO:0000256" key="1">
    <source>
        <dbReference type="ARBA" id="ARBA00005254"/>
    </source>
</evidence>
<accession>X0R0D0</accession>
<dbReference type="Gene3D" id="1.10.12.10">
    <property type="entry name" value="Lyase 2-enoyl-coa Hydratase, Chain A, domain 2"/>
    <property type="match status" value="1"/>
</dbReference>
<reference evidence="5 6" key="1">
    <citation type="submission" date="2014-02" db="EMBL/GenBank/DDBJ databases">
        <title>Whole genome shotgun sequence of Rhodococcus wratislaviensis NBRC 100605.</title>
        <authorList>
            <person name="Hosoyama A."/>
            <person name="Tsuchikane K."/>
            <person name="Yoshida I."/>
            <person name="Ohji S."/>
            <person name="Ichikawa N."/>
            <person name="Yamazoe A."/>
            <person name="Fujita N."/>
        </authorList>
    </citation>
    <scope>NUCLEOTIDE SEQUENCE [LARGE SCALE GENOMIC DNA]</scope>
    <source>
        <strain evidence="5 6">NBRC 100605</strain>
    </source>
</reference>
<dbReference type="InterPro" id="IPR029045">
    <property type="entry name" value="ClpP/crotonase-like_dom_sf"/>
</dbReference>
<comment type="catalytic activity">
    <reaction evidence="4">
        <text>a 4-saturated-(3S)-3-hydroxyacyl-CoA = a (3E)-enoyl-CoA + H2O</text>
        <dbReference type="Rhea" id="RHEA:20724"/>
        <dbReference type="ChEBI" id="CHEBI:15377"/>
        <dbReference type="ChEBI" id="CHEBI:58521"/>
        <dbReference type="ChEBI" id="CHEBI:137480"/>
        <dbReference type="EC" id="4.2.1.17"/>
    </reaction>
</comment>
<keyword evidence="2" id="KW-0456">Lyase</keyword>
<evidence type="ECO:0000256" key="2">
    <source>
        <dbReference type="ARBA" id="ARBA00023239"/>
    </source>
</evidence>
<dbReference type="Gene3D" id="3.90.226.10">
    <property type="entry name" value="2-enoyl-CoA Hydratase, Chain A, domain 1"/>
    <property type="match status" value="1"/>
</dbReference>
<dbReference type="SUPFAM" id="SSF52096">
    <property type="entry name" value="ClpP/crotonase"/>
    <property type="match status" value="1"/>
</dbReference>
<dbReference type="GO" id="GO:0006635">
    <property type="term" value="P:fatty acid beta-oxidation"/>
    <property type="evidence" value="ECO:0007669"/>
    <property type="project" value="TreeGrafter"/>
</dbReference>
<dbReference type="InterPro" id="IPR014748">
    <property type="entry name" value="Enoyl-CoA_hydra_C"/>
</dbReference>
<proteinExistence type="inferred from homology"/>
<name>X0R0D0_RHOWR</name>
<comment type="catalytic activity">
    <reaction evidence="3">
        <text>a (3S)-3-hydroxyacyl-CoA = a (2E)-enoyl-CoA + H2O</text>
        <dbReference type="Rhea" id="RHEA:16105"/>
        <dbReference type="ChEBI" id="CHEBI:15377"/>
        <dbReference type="ChEBI" id="CHEBI:57318"/>
        <dbReference type="ChEBI" id="CHEBI:58856"/>
        <dbReference type="EC" id="4.2.1.17"/>
    </reaction>
</comment>
<gene>
    <name evidence="5" type="primary">echA</name>
    <name evidence="5" type="ORF">RW1_012_01590</name>
</gene>
<comment type="similarity">
    <text evidence="1">Belongs to the enoyl-CoA hydratase/isomerase family.</text>
</comment>
<dbReference type="PANTHER" id="PTHR11941:SF54">
    <property type="entry name" value="ENOYL-COA HYDRATASE, MITOCHONDRIAL"/>
    <property type="match status" value="1"/>
</dbReference>
<dbReference type="RefSeq" id="WP_217999416.1">
    <property type="nucleotide sequence ID" value="NZ_BAWF01000012.1"/>
</dbReference>
<keyword evidence="6" id="KW-1185">Reference proteome</keyword>
<dbReference type="EMBL" id="BAWF01000012">
    <property type="protein sequence ID" value="GAF44340.1"/>
    <property type="molecule type" value="Genomic_DNA"/>
</dbReference>
<evidence type="ECO:0000313" key="5">
    <source>
        <dbReference type="EMBL" id="GAF44340.1"/>
    </source>
</evidence>
<organism evidence="5 6">
    <name type="scientific">Rhodococcus wratislaviensis NBRC 100605</name>
    <dbReference type="NCBI Taxonomy" id="1219028"/>
    <lineage>
        <taxon>Bacteria</taxon>
        <taxon>Bacillati</taxon>
        <taxon>Actinomycetota</taxon>
        <taxon>Actinomycetes</taxon>
        <taxon>Mycobacteriales</taxon>
        <taxon>Nocardiaceae</taxon>
        <taxon>Rhodococcus</taxon>
    </lineage>
</organism>